<dbReference type="Proteomes" id="UP000054423">
    <property type="component" value="Unassembled WGS sequence"/>
</dbReference>
<organism evidence="1">
    <name type="scientific">Phytophthora nicotianae</name>
    <name type="common">Potato buckeye rot agent</name>
    <name type="synonym">Phytophthora parasitica</name>
    <dbReference type="NCBI Taxonomy" id="4792"/>
    <lineage>
        <taxon>Eukaryota</taxon>
        <taxon>Sar</taxon>
        <taxon>Stramenopiles</taxon>
        <taxon>Oomycota</taxon>
        <taxon>Peronosporomycetes</taxon>
        <taxon>Peronosporales</taxon>
        <taxon>Peronosporaceae</taxon>
        <taxon>Phytophthora</taxon>
    </lineage>
</organism>
<dbReference type="AlphaFoldDB" id="W2KVM3"/>
<accession>W2KVM3</accession>
<evidence type="ECO:0000313" key="1">
    <source>
        <dbReference type="EMBL" id="ETL88614.1"/>
    </source>
</evidence>
<dbReference type="OrthoDB" id="128940at2759"/>
<reference evidence="1" key="1">
    <citation type="submission" date="2013-11" db="EMBL/GenBank/DDBJ databases">
        <title>The Genome Sequence of Phytophthora parasitica CHvinca01.</title>
        <authorList>
            <consortium name="The Broad Institute Genomics Platform"/>
            <person name="Russ C."/>
            <person name="Tyler B."/>
            <person name="Panabieres F."/>
            <person name="Shan W."/>
            <person name="Tripathy S."/>
            <person name="Grunwald N."/>
            <person name="Machado M."/>
            <person name="Johnson C.S."/>
            <person name="Arredondo F."/>
            <person name="Hong C."/>
            <person name="Coffey M."/>
            <person name="Young S.K."/>
            <person name="Zeng Q."/>
            <person name="Gargeya S."/>
            <person name="Fitzgerald M."/>
            <person name="Abouelleil A."/>
            <person name="Alvarado L."/>
            <person name="Chapman S.B."/>
            <person name="Gainer-Dewar J."/>
            <person name="Goldberg J."/>
            <person name="Griggs A."/>
            <person name="Gujja S."/>
            <person name="Hansen M."/>
            <person name="Howarth C."/>
            <person name="Imamovic A."/>
            <person name="Ireland A."/>
            <person name="Larimer J."/>
            <person name="McCowan C."/>
            <person name="Murphy C."/>
            <person name="Pearson M."/>
            <person name="Poon T.W."/>
            <person name="Priest M."/>
            <person name="Roberts A."/>
            <person name="Saif S."/>
            <person name="Shea T."/>
            <person name="Sykes S."/>
            <person name="Wortman J."/>
            <person name="Nusbaum C."/>
            <person name="Birren B."/>
        </authorList>
    </citation>
    <scope>NUCLEOTIDE SEQUENCE [LARGE SCALE GENOMIC DNA]</scope>
    <source>
        <strain evidence="1">CHvinca01</strain>
    </source>
</reference>
<sequence>MDSQFEPPYFAILSSKPLSPLASKRKGRILDEKRAEYSTKENVRYYVQNLSTAILKLNFVDNSALI</sequence>
<gene>
    <name evidence="1" type="ORF">L917_12319</name>
</gene>
<proteinExistence type="predicted"/>
<name>W2KVM3_PHYNI</name>
<dbReference type="EMBL" id="KI680710">
    <property type="protein sequence ID" value="ETL88614.1"/>
    <property type="molecule type" value="Genomic_DNA"/>
</dbReference>
<protein>
    <submittedName>
        <fullName evidence="1">Uncharacterized protein</fullName>
    </submittedName>
</protein>